<dbReference type="GO" id="GO:0046872">
    <property type="term" value="F:metal ion binding"/>
    <property type="evidence" value="ECO:0007669"/>
    <property type="project" value="UniProtKB-KW"/>
</dbReference>
<comment type="caution">
    <text evidence="4">The sequence shown here is derived from an EMBL/GenBank/DDBJ whole genome shotgun (WGS) entry which is preliminary data.</text>
</comment>
<reference evidence="4 5" key="1">
    <citation type="submission" date="2017-08" db="EMBL/GenBank/DDBJ databases">
        <title>Infants hospitalized years apart are colonized by the same room-sourced microbial strains.</title>
        <authorList>
            <person name="Brooks B."/>
            <person name="Olm M.R."/>
            <person name="Firek B.A."/>
            <person name="Baker R."/>
            <person name="Thomas B.C."/>
            <person name="Morowitz M.J."/>
            <person name="Banfield J.F."/>
        </authorList>
    </citation>
    <scope>NUCLEOTIDE SEQUENCE [LARGE SCALE GENOMIC DNA]</scope>
    <source>
        <strain evidence="4">S2_005_001_R2_27</strain>
    </source>
</reference>
<dbReference type="SUPFAM" id="SSF53448">
    <property type="entry name" value="Nucleotide-diphospho-sugar transferases"/>
    <property type="match status" value="1"/>
</dbReference>
<organism evidence="4 5">
    <name type="scientific">Ancylobacter novellus</name>
    <name type="common">Thiobacillus novellus</name>
    <dbReference type="NCBI Taxonomy" id="921"/>
    <lineage>
        <taxon>Bacteria</taxon>
        <taxon>Pseudomonadati</taxon>
        <taxon>Pseudomonadota</taxon>
        <taxon>Alphaproteobacteria</taxon>
        <taxon>Hyphomicrobiales</taxon>
        <taxon>Xanthobacteraceae</taxon>
        <taxon>Ancylobacter</taxon>
    </lineage>
</organism>
<evidence type="ECO:0000313" key="4">
    <source>
        <dbReference type="EMBL" id="PZQ82876.1"/>
    </source>
</evidence>
<evidence type="ECO:0000256" key="2">
    <source>
        <dbReference type="ARBA" id="ARBA00022679"/>
    </source>
</evidence>
<accession>A0A2W5R039</accession>
<dbReference type="InterPro" id="IPR029044">
    <property type="entry name" value="Nucleotide-diphossugar_trans"/>
</dbReference>
<proteinExistence type="predicted"/>
<dbReference type="Gene3D" id="3.90.550.10">
    <property type="entry name" value="Spore Coat Polysaccharide Biosynthesis Protein SpsA, Chain A"/>
    <property type="match status" value="1"/>
</dbReference>
<keyword evidence="3" id="KW-0479">Metal-binding</keyword>
<dbReference type="PANTHER" id="PTHR13778:SF47">
    <property type="entry name" value="LIPOPOLYSACCHARIDE 1,3-GALACTOSYLTRANSFERASE"/>
    <property type="match status" value="1"/>
</dbReference>
<dbReference type="AlphaFoldDB" id="A0A2W5R039"/>
<evidence type="ECO:0000256" key="1">
    <source>
        <dbReference type="ARBA" id="ARBA00022676"/>
    </source>
</evidence>
<sequence>MIVATATDTGYVELTAVMLASLAANARDDYNRVYVFGDRLSVDEKQKLRASYPLDNLEIIDLTEEDMRYLAGMPISLHVSRTTYARFLMPFKVDQSETRLLYVDCDAIVNDSLASLRDLDMRGLAVGAVHDDARRRENRHFERNLAIGLPEDTNYFNAGILLIDLVRWREEKLTERASQFAAEHPNLPVLDQDALNGALRGEWLELDERWNLHRRLEKGHYKGPPVDWEGAGIIHYIGQIKPNHSDSLHPARDIFLKHRKNTAYDGAPMKGKLDRKIEKRVRKLKRLVARVRRLFSPAAA</sequence>
<evidence type="ECO:0000313" key="5">
    <source>
        <dbReference type="Proteomes" id="UP000248887"/>
    </source>
</evidence>
<dbReference type="PANTHER" id="PTHR13778">
    <property type="entry name" value="GLYCOSYLTRANSFERASE 8 DOMAIN-CONTAINING PROTEIN"/>
    <property type="match status" value="1"/>
</dbReference>
<dbReference type="GO" id="GO:0016757">
    <property type="term" value="F:glycosyltransferase activity"/>
    <property type="evidence" value="ECO:0007669"/>
    <property type="project" value="UniProtKB-KW"/>
</dbReference>
<dbReference type="EMBL" id="QFQD01000027">
    <property type="protein sequence ID" value="PZQ82876.1"/>
    <property type="molecule type" value="Genomic_DNA"/>
</dbReference>
<protein>
    <submittedName>
        <fullName evidence="4">Glycosyltransferase family 8 protein</fullName>
    </submittedName>
</protein>
<evidence type="ECO:0000256" key="3">
    <source>
        <dbReference type="ARBA" id="ARBA00022723"/>
    </source>
</evidence>
<dbReference type="Pfam" id="PF01501">
    <property type="entry name" value="Glyco_transf_8"/>
    <property type="match status" value="1"/>
</dbReference>
<keyword evidence="1" id="KW-0328">Glycosyltransferase</keyword>
<dbReference type="Proteomes" id="UP000248887">
    <property type="component" value="Unassembled WGS sequence"/>
</dbReference>
<dbReference type="CDD" id="cd04194">
    <property type="entry name" value="GT8_A4GalT_like"/>
    <property type="match status" value="1"/>
</dbReference>
<dbReference type="InterPro" id="IPR050748">
    <property type="entry name" value="Glycosyltrans_8_dom-fam"/>
</dbReference>
<dbReference type="InterPro" id="IPR002495">
    <property type="entry name" value="Glyco_trans_8"/>
</dbReference>
<keyword evidence="2 4" id="KW-0808">Transferase</keyword>
<name>A0A2W5R039_ANCNO</name>
<gene>
    <name evidence="4" type="ORF">DI549_10025</name>
</gene>